<keyword evidence="2" id="KW-1185">Reference proteome</keyword>
<gene>
    <name evidence="1" type="ORF">DSO57_1001773</name>
</gene>
<sequence length="56" mass="6660">MLNKFQTKFQLDVIRFAWDTMADAEDQNFFIPNIQHGKFTIQPESGTRIKYSSKYL</sequence>
<organism evidence="1 2">
    <name type="scientific">Entomophthora muscae</name>
    <dbReference type="NCBI Taxonomy" id="34485"/>
    <lineage>
        <taxon>Eukaryota</taxon>
        <taxon>Fungi</taxon>
        <taxon>Fungi incertae sedis</taxon>
        <taxon>Zoopagomycota</taxon>
        <taxon>Entomophthoromycotina</taxon>
        <taxon>Entomophthoromycetes</taxon>
        <taxon>Entomophthorales</taxon>
        <taxon>Entomophthoraceae</taxon>
        <taxon>Entomophthora</taxon>
    </lineage>
</organism>
<proteinExistence type="predicted"/>
<reference evidence="1" key="1">
    <citation type="submission" date="2022-04" db="EMBL/GenBank/DDBJ databases">
        <title>Genome of the entomopathogenic fungus Entomophthora muscae.</title>
        <authorList>
            <person name="Elya C."/>
            <person name="Lovett B.R."/>
            <person name="Lee E."/>
            <person name="Macias A.M."/>
            <person name="Hajek A.E."/>
            <person name="De Bivort B.L."/>
            <person name="Kasson M.T."/>
            <person name="De Fine Licht H.H."/>
            <person name="Stajich J.E."/>
        </authorList>
    </citation>
    <scope>NUCLEOTIDE SEQUENCE</scope>
    <source>
        <strain evidence="1">Berkeley</strain>
    </source>
</reference>
<accession>A0ACC2T8L5</accession>
<dbReference type="Proteomes" id="UP001165960">
    <property type="component" value="Unassembled WGS sequence"/>
</dbReference>
<evidence type="ECO:0000313" key="1">
    <source>
        <dbReference type="EMBL" id="KAJ9071003.1"/>
    </source>
</evidence>
<dbReference type="EMBL" id="QTSX02003554">
    <property type="protein sequence ID" value="KAJ9071003.1"/>
    <property type="molecule type" value="Genomic_DNA"/>
</dbReference>
<evidence type="ECO:0000313" key="2">
    <source>
        <dbReference type="Proteomes" id="UP001165960"/>
    </source>
</evidence>
<name>A0ACC2T8L5_9FUNG</name>
<protein>
    <submittedName>
        <fullName evidence="1">Uncharacterized protein</fullName>
    </submittedName>
</protein>
<comment type="caution">
    <text evidence="1">The sequence shown here is derived from an EMBL/GenBank/DDBJ whole genome shotgun (WGS) entry which is preliminary data.</text>
</comment>